<accession>A0A0V0HB00</accession>
<reference evidence="1" key="1">
    <citation type="submission" date="2015-12" db="EMBL/GenBank/DDBJ databases">
        <title>Gene expression during late stages of embryo sac development: a critical building block for successful pollen-pistil interactions.</title>
        <authorList>
            <person name="Liu Y."/>
            <person name="Joly V."/>
            <person name="Sabar M."/>
            <person name="Matton D.P."/>
        </authorList>
    </citation>
    <scope>NUCLEOTIDE SEQUENCE</scope>
</reference>
<dbReference type="EMBL" id="GEDG01022274">
    <property type="protein sequence ID" value="JAP17633.1"/>
    <property type="molecule type" value="Transcribed_RNA"/>
</dbReference>
<organism evidence="1">
    <name type="scientific">Solanum chacoense</name>
    <name type="common">Chaco potato</name>
    <dbReference type="NCBI Taxonomy" id="4108"/>
    <lineage>
        <taxon>Eukaryota</taxon>
        <taxon>Viridiplantae</taxon>
        <taxon>Streptophyta</taxon>
        <taxon>Embryophyta</taxon>
        <taxon>Tracheophyta</taxon>
        <taxon>Spermatophyta</taxon>
        <taxon>Magnoliopsida</taxon>
        <taxon>eudicotyledons</taxon>
        <taxon>Gunneridae</taxon>
        <taxon>Pentapetalae</taxon>
        <taxon>asterids</taxon>
        <taxon>lamiids</taxon>
        <taxon>Solanales</taxon>
        <taxon>Solanaceae</taxon>
        <taxon>Solanoideae</taxon>
        <taxon>Solaneae</taxon>
        <taxon>Solanum</taxon>
    </lineage>
</organism>
<dbReference type="AlphaFoldDB" id="A0A0V0HB00"/>
<name>A0A0V0HB00_SOLCH</name>
<evidence type="ECO:0000313" key="1">
    <source>
        <dbReference type="EMBL" id="JAP17633.1"/>
    </source>
</evidence>
<dbReference type="EMBL" id="GEDG01024615">
    <property type="protein sequence ID" value="JAP15840.1"/>
    <property type="molecule type" value="Transcribed_RNA"/>
</dbReference>
<sequence length="60" mass="7192">MNTLLRSFRSTPICKEAATEFYHCTTKKGQKFKRQNFHTNNHLVERKSKENEIPFFPLFT</sequence>
<proteinExistence type="predicted"/>
<protein>
    <submittedName>
        <fullName evidence="1">Putative ovule protein</fullName>
    </submittedName>
</protein>